<evidence type="ECO:0000256" key="2">
    <source>
        <dbReference type="ARBA" id="ARBA00022448"/>
    </source>
</evidence>
<evidence type="ECO:0000313" key="8">
    <source>
        <dbReference type="Proteomes" id="UP001153365"/>
    </source>
</evidence>
<feature type="transmembrane region" description="Helical" evidence="6">
    <location>
        <begin position="33"/>
        <end position="54"/>
    </location>
</feature>
<protein>
    <submittedName>
        <fullName evidence="7">Amino acid permease-domain-containing protein</fullName>
    </submittedName>
</protein>
<name>A0AAV0AP29_PHAPC</name>
<evidence type="ECO:0000256" key="4">
    <source>
        <dbReference type="ARBA" id="ARBA00022989"/>
    </source>
</evidence>
<dbReference type="GO" id="GO:0022857">
    <property type="term" value="F:transmembrane transporter activity"/>
    <property type="evidence" value="ECO:0007669"/>
    <property type="project" value="InterPro"/>
</dbReference>
<feature type="transmembrane region" description="Helical" evidence="6">
    <location>
        <begin position="345"/>
        <end position="366"/>
    </location>
</feature>
<keyword evidence="3 6" id="KW-0812">Transmembrane</keyword>
<feature type="transmembrane region" description="Helical" evidence="6">
    <location>
        <begin position="244"/>
        <end position="263"/>
    </location>
</feature>
<keyword evidence="4 6" id="KW-1133">Transmembrane helix</keyword>
<feature type="transmembrane region" description="Helical" evidence="6">
    <location>
        <begin position="143"/>
        <end position="164"/>
    </location>
</feature>
<keyword evidence="8" id="KW-1185">Reference proteome</keyword>
<keyword evidence="5 6" id="KW-0472">Membrane</keyword>
<feature type="transmembrane region" description="Helical" evidence="6">
    <location>
        <begin position="6"/>
        <end position="26"/>
    </location>
</feature>
<evidence type="ECO:0000313" key="7">
    <source>
        <dbReference type="EMBL" id="CAH7670576.1"/>
    </source>
</evidence>
<gene>
    <name evidence="7" type="ORF">PPACK8108_LOCUS5305</name>
</gene>
<evidence type="ECO:0000256" key="3">
    <source>
        <dbReference type="ARBA" id="ARBA00022692"/>
    </source>
</evidence>
<accession>A0AAV0AP29</accession>
<keyword evidence="2" id="KW-0813">Transport</keyword>
<dbReference type="GO" id="GO:0016020">
    <property type="term" value="C:membrane"/>
    <property type="evidence" value="ECO:0007669"/>
    <property type="project" value="UniProtKB-SubCell"/>
</dbReference>
<comment type="caution">
    <text evidence="7">The sequence shown here is derived from an EMBL/GenBank/DDBJ whole genome shotgun (WGS) entry which is preliminary data.</text>
</comment>
<feature type="transmembrane region" description="Helical" evidence="6">
    <location>
        <begin position="313"/>
        <end position="333"/>
    </location>
</feature>
<dbReference type="Proteomes" id="UP001153365">
    <property type="component" value="Unassembled WGS sequence"/>
</dbReference>
<evidence type="ECO:0000256" key="6">
    <source>
        <dbReference type="SAM" id="Phobius"/>
    </source>
</evidence>
<evidence type="ECO:0000256" key="5">
    <source>
        <dbReference type="ARBA" id="ARBA00023136"/>
    </source>
</evidence>
<dbReference type="Gene3D" id="1.20.1740.10">
    <property type="entry name" value="Amino acid/polyamine transporter I"/>
    <property type="match status" value="1"/>
</dbReference>
<proteinExistence type="predicted"/>
<comment type="subcellular location">
    <subcellularLocation>
        <location evidence="1">Membrane</location>
        <topology evidence="1">Multi-pass membrane protein</topology>
    </subcellularLocation>
</comment>
<dbReference type="InterPro" id="IPR002293">
    <property type="entry name" value="AA/rel_permease1"/>
</dbReference>
<evidence type="ECO:0000256" key="1">
    <source>
        <dbReference type="ARBA" id="ARBA00004141"/>
    </source>
</evidence>
<dbReference type="PANTHER" id="PTHR45649">
    <property type="entry name" value="AMINO-ACID PERMEASE BAT1"/>
    <property type="match status" value="1"/>
</dbReference>
<dbReference type="PIRSF" id="PIRSF006060">
    <property type="entry name" value="AA_transporter"/>
    <property type="match status" value="1"/>
</dbReference>
<feature type="transmembrane region" description="Helical" evidence="6">
    <location>
        <begin position="107"/>
        <end position="123"/>
    </location>
</feature>
<reference evidence="7" key="1">
    <citation type="submission" date="2022-06" db="EMBL/GenBank/DDBJ databases">
        <authorList>
            <consortium name="SYNGENTA / RWTH Aachen University"/>
        </authorList>
    </citation>
    <scope>NUCLEOTIDE SEQUENCE</scope>
</reference>
<dbReference type="AlphaFoldDB" id="A0AAV0AP29"/>
<feature type="transmembrane region" description="Helical" evidence="6">
    <location>
        <begin position="60"/>
        <end position="81"/>
    </location>
</feature>
<feature type="transmembrane region" description="Helical" evidence="6">
    <location>
        <begin position="275"/>
        <end position="292"/>
    </location>
</feature>
<sequence>MSIYSLVSESWIFASLLIKLISVYFPKWKNYDWQLYGVACLNILTIGSFVTHSASKSSRLWVGLLIITFGLTIAIYVVMAITSNHRQNASPIFVNSIVNKTQIKSDWWAFIIAILNVFAIPGAESAAYMVEETQQAEVVVPRAMFFATFFTYINMIILQYFCYVSFSEEKTLSESNFTSLLEAHCPRSATVFILAGLLILTWIQQLSQFLGSSRFAWALARDRAFPWASFWYQLSKGSQIPRRAAMLIVTISIVSSILLGLPQNNFTLVIVRSDFYLSTIVYFIPLLLYLTSKKGALNLNNQNYWNLKSFSKPFTLLIVAVLLLRFTIGAFPIDPKGEPPAYPIRALTTLTIPVIIIISTIFWFLYGKRHYITPPKNIKACIAGQEVELSVARSIERRSNEEGEAFRYPHNNIRGSVAYEGGSKDAPIICGGGSYI</sequence>
<dbReference type="PANTHER" id="PTHR45649:SF26">
    <property type="entry name" value="OS04G0435100 PROTEIN"/>
    <property type="match status" value="1"/>
</dbReference>
<dbReference type="EMBL" id="CALTRL010001023">
    <property type="protein sequence ID" value="CAH7670576.1"/>
    <property type="molecule type" value="Genomic_DNA"/>
</dbReference>
<dbReference type="Pfam" id="PF13520">
    <property type="entry name" value="AA_permease_2"/>
    <property type="match status" value="1"/>
</dbReference>
<organism evidence="7 8">
    <name type="scientific">Phakopsora pachyrhizi</name>
    <name type="common">Asian soybean rust disease fungus</name>
    <dbReference type="NCBI Taxonomy" id="170000"/>
    <lineage>
        <taxon>Eukaryota</taxon>
        <taxon>Fungi</taxon>
        <taxon>Dikarya</taxon>
        <taxon>Basidiomycota</taxon>
        <taxon>Pucciniomycotina</taxon>
        <taxon>Pucciniomycetes</taxon>
        <taxon>Pucciniales</taxon>
        <taxon>Phakopsoraceae</taxon>
        <taxon>Phakopsora</taxon>
    </lineage>
</organism>